<evidence type="ECO:0000313" key="2">
    <source>
        <dbReference type="Proteomes" id="UP001209885"/>
    </source>
</evidence>
<keyword evidence="2" id="KW-1185">Reference proteome</keyword>
<name>A0ABT3RP30_9BACT</name>
<proteinExistence type="predicted"/>
<protein>
    <recommendedName>
        <fullName evidence="3">DUF4468 domain-containing protein</fullName>
    </recommendedName>
</protein>
<comment type="caution">
    <text evidence="1">The sequence shown here is derived from an EMBL/GenBank/DDBJ whole genome shotgun (WGS) entry which is preliminary data.</text>
</comment>
<gene>
    <name evidence="1" type="ORF">OO013_04025</name>
</gene>
<dbReference type="Proteomes" id="UP001209885">
    <property type="component" value="Unassembled WGS sequence"/>
</dbReference>
<sequence>MLYLLISSLMILNPFKEVREFKEKALSDTVYIKSEINFDFNEKFSDFKKVRKKESDNFKFLVSDKENDYFSFIDGYYLKSQILLGKKVVGAIRYHVTLKMIDDKIILNLDNPTFLPYEKNRFGRMEPKYGREMSFSKLSTSRLDEKVREEIIASFESFSTEYLEKLKVAIISG</sequence>
<dbReference type="RefSeq" id="WP_266055382.1">
    <property type="nucleotide sequence ID" value="NZ_JAPFQN010000003.1"/>
</dbReference>
<organism evidence="1 2">
    <name type="scientific">Mangrovivirga halotolerans</name>
    <dbReference type="NCBI Taxonomy" id="2993936"/>
    <lineage>
        <taxon>Bacteria</taxon>
        <taxon>Pseudomonadati</taxon>
        <taxon>Bacteroidota</taxon>
        <taxon>Cytophagia</taxon>
        <taxon>Cytophagales</taxon>
        <taxon>Mangrovivirgaceae</taxon>
        <taxon>Mangrovivirga</taxon>
    </lineage>
</organism>
<reference evidence="1 2" key="1">
    <citation type="submission" date="2022-11" db="EMBL/GenBank/DDBJ databases">
        <title>The characterization of three novel Bacteroidetes species and genomic analysis of their roles in tidal elemental geochemical cycles.</title>
        <authorList>
            <person name="Ma K."/>
        </authorList>
    </citation>
    <scope>NUCLEOTIDE SEQUENCE [LARGE SCALE GENOMIC DNA]</scope>
    <source>
        <strain evidence="1 2">M17</strain>
    </source>
</reference>
<dbReference type="EMBL" id="JAPFQN010000003">
    <property type="protein sequence ID" value="MCX2743017.1"/>
    <property type="molecule type" value="Genomic_DNA"/>
</dbReference>
<accession>A0ABT3RP30</accession>
<evidence type="ECO:0000313" key="1">
    <source>
        <dbReference type="EMBL" id="MCX2743017.1"/>
    </source>
</evidence>
<evidence type="ECO:0008006" key="3">
    <source>
        <dbReference type="Google" id="ProtNLM"/>
    </source>
</evidence>